<evidence type="ECO:0000256" key="7">
    <source>
        <dbReference type="ARBA" id="ARBA00022679"/>
    </source>
</evidence>
<comment type="subcellular location">
    <subcellularLocation>
        <location evidence="1 15">Cell inner membrane</location>
        <topology evidence="1 15">Peripheral membrane protein</topology>
        <orientation evidence="1 15">Cytoplasmic side</orientation>
    </subcellularLocation>
</comment>
<protein>
    <recommendedName>
        <fullName evidence="13 15">3-deoxy-D-manno-octulosonic acid kinase</fullName>
        <shortName evidence="15">Kdo kinase</shortName>
        <ecNumber evidence="4 15">2.7.1.166</ecNumber>
    </recommendedName>
</protein>
<keyword evidence="6 15" id="KW-0997">Cell inner membrane</keyword>
<dbReference type="EC" id="2.7.1.166" evidence="4 15"/>
<proteinExistence type="inferred from homology"/>
<evidence type="ECO:0000256" key="8">
    <source>
        <dbReference type="ARBA" id="ARBA00022741"/>
    </source>
</evidence>
<name>A0ABT0N9D8_9GAMM</name>
<keyword evidence="11 15" id="KW-0448">Lipopolysaccharide biosynthesis</keyword>
<evidence type="ECO:0000256" key="4">
    <source>
        <dbReference type="ARBA" id="ARBA00011988"/>
    </source>
</evidence>
<keyword evidence="5 15" id="KW-1003">Cell membrane</keyword>
<evidence type="ECO:0000256" key="13">
    <source>
        <dbReference type="ARBA" id="ARBA00029511"/>
    </source>
</evidence>
<comment type="pathway">
    <text evidence="2 15">Bacterial outer membrane biogenesis; LPS core biosynthesis.</text>
</comment>
<evidence type="ECO:0000256" key="1">
    <source>
        <dbReference type="ARBA" id="ARBA00004515"/>
    </source>
</evidence>
<evidence type="ECO:0000256" key="6">
    <source>
        <dbReference type="ARBA" id="ARBA00022519"/>
    </source>
</evidence>
<comment type="caution">
    <text evidence="16">The sequence shown here is derived from an EMBL/GenBank/DDBJ whole genome shotgun (WGS) entry which is preliminary data.</text>
</comment>
<evidence type="ECO:0000313" key="16">
    <source>
        <dbReference type="EMBL" id="MCL2915088.1"/>
    </source>
</evidence>
<comment type="function">
    <text evidence="15">Catalyzes the ATP-dependent phosphorylation of the 3-deoxy-D-manno-octulosonic acid (Kdo) residue in Kdo-lipid IV(A) at the 4-OH position.</text>
</comment>
<dbReference type="GO" id="GO:0016301">
    <property type="term" value="F:kinase activity"/>
    <property type="evidence" value="ECO:0007669"/>
    <property type="project" value="UniProtKB-KW"/>
</dbReference>
<evidence type="ECO:0000256" key="12">
    <source>
        <dbReference type="ARBA" id="ARBA00023136"/>
    </source>
</evidence>
<dbReference type="RefSeq" id="WP_249249696.1">
    <property type="nucleotide sequence ID" value="NZ_JAKIKT010000006.1"/>
</dbReference>
<evidence type="ECO:0000256" key="15">
    <source>
        <dbReference type="HAMAP-Rule" id="MF_00521"/>
    </source>
</evidence>
<evidence type="ECO:0000256" key="10">
    <source>
        <dbReference type="ARBA" id="ARBA00022840"/>
    </source>
</evidence>
<evidence type="ECO:0000256" key="14">
    <source>
        <dbReference type="ARBA" id="ARBA00034417"/>
    </source>
</evidence>
<dbReference type="Proteomes" id="UP001202831">
    <property type="component" value="Unassembled WGS sequence"/>
</dbReference>
<sequence length="262" mass="29920">MPSELKTLPLTAGSHSGSSHSNGWLVLASDLSGVTSDWFDSEFWQQQDAIEGTSKGRYTTWFIHYQPQQANEHWVLRHYWRGGLMAKLSKDTYFYTGLERTRPAAELKLLDILFKEGFPVPRPIAAQIRKQGLGYSGDILIERIQGAKDLVAVLSEQEMDEQQWQALGECIAQFHNRGVFHADLNAKNILLSQEGFHLIDFDRGAIRPVAHHWQASNLDRLHRSFKKEQGKCPQLAFTEENWMSLLKGYNGTNRANSRVSRH</sequence>
<gene>
    <name evidence="15" type="primary">kdkA</name>
    <name evidence="16" type="ORF">L2725_15110</name>
</gene>
<comment type="similarity">
    <text evidence="3 15">Belongs to the protein kinase superfamily. KdkA/RfaP family.</text>
</comment>
<dbReference type="InterPro" id="IPR022826">
    <property type="entry name" value="KDO_kinase"/>
</dbReference>
<dbReference type="EMBL" id="JAKIKT010000006">
    <property type="protein sequence ID" value="MCL2915088.1"/>
    <property type="molecule type" value="Genomic_DNA"/>
</dbReference>
<dbReference type="Pfam" id="PF06293">
    <property type="entry name" value="Kdo"/>
    <property type="match status" value="1"/>
</dbReference>
<dbReference type="SUPFAM" id="SSF56112">
    <property type="entry name" value="Protein kinase-like (PK-like)"/>
    <property type="match status" value="1"/>
</dbReference>
<evidence type="ECO:0000256" key="9">
    <source>
        <dbReference type="ARBA" id="ARBA00022777"/>
    </source>
</evidence>
<reference evidence="16 17" key="1">
    <citation type="submission" date="2022-01" db="EMBL/GenBank/DDBJ databases">
        <title>Whole genome-based taxonomy of the Shewanellaceae.</title>
        <authorList>
            <person name="Martin-Rodriguez A.J."/>
        </authorList>
    </citation>
    <scope>NUCLEOTIDE SEQUENCE [LARGE SCALE GENOMIC DNA]</scope>
    <source>
        <strain evidence="16 17">DSM 21332</strain>
    </source>
</reference>
<keyword evidence="9 15" id="KW-0418">Kinase</keyword>
<keyword evidence="12 15" id="KW-0472">Membrane</keyword>
<organism evidence="16 17">
    <name type="scientific">Shewanella corallii</name>
    <dbReference type="NCBI Taxonomy" id="560080"/>
    <lineage>
        <taxon>Bacteria</taxon>
        <taxon>Pseudomonadati</taxon>
        <taxon>Pseudomonadota</taxon>
        <taxon>Gammaproteobacteria</taxon>
        <taxon>Alteromonadales</taxon>
        <taxon>Shewanellaceae</taxon>
        <taxon>Shewanella</taxon>
    </lineage>
</organism>
<dbReference type="InterPro" id="IPR011009">
    <property type="entry name" value="Kinase-like_dom_sf"/>
</dbReference>
<keyword evidence="10 15" id="KW-0067">ATP-binding</keyword>
<evidence type="ECO:0000256" key="11">
    <source>
        <dbReference type="ARBA" id="ARBA00022985"/>
    </source>
</evidence>
<feature type="active site" evidence="15">
    <location>
        <position position="183"/>
    </location>
</feature>
<dbReference type="HAMAP" id="MF_00521">
    <property type="entry name" value="KDO_kinase"/>
    <property type="match status" value="1"/>
</dbReference>
<dbReference type="NCBIfam" id="NF002475">
    <property type="entry name" value="PRK01723.1"/>
    <property type="match status" value="1"/>
</dbReference>
<dbReference type="Gene3D" id="1.10.510.10">
    <property type="entry name" value="Transferase(Phosphotransferase) domain 1"/>
    <property type="match status" value="1"/>
</dbReference>
<evidence type="ECO:0000256" key="2">
    <source>
        <dbReference type="ARBA" id="ARBA00004713"/>
    </source>
</evidence>
<evidence type="ECO:0000256" key="3">
    <source>
        <dbReference type="ARBA" id="ARBA00010327"/>
    </source>
</evidence>
<evidence type="ECO:0000313" key="17">
    <source>
        <dbReference type="Proteomes" id="UP001202831"/>
    </source>
</evidence>
<keyword evidence="17" id="KW-1185">Reference proteome</keyword>
<accession>A0ABT0N9D8</accession>
<evidence type="ECO:0000256" key="5">
    <source>
        <dbReference type="ARBA" id="ARBA00022475"/>
    </source>
</evidence>
<keyword evidence="7 15" id="KW-0808">Transferase</keyword>
<keyword evidence="8 15" id="KW-0547">Nucleotide-binding</keyword>
<comment type="catalytic activity">
    <reaction evidence="14 15">
        <text>an alpha-Kdo-(2-&gt;6)-lipid IVA + ATP = a 4-O-phospho-alpha-Kdo-(2-&gt;6)-lipid IVA + ADP + H(+)</text>
        <dbReference type="Rhea" id="RHEA:74271"/>
        <dbReference type="ChEBI" id="CHEBI:15378"/>
        <dbReference type="ChEBI" id="CHEBI:30616"/>
        <dbReference type="ChEBI" id="CHEBI:176428"/>
        <dbReference type="ChEBI" id="CHEBI:193140"/>
        <dbReference type="ChEBI" id="CHEBI:456216"/>
        <dbReference type="EC" id="2.7.1.166"/>
    </reaction>
</comment>